<dbReference type="AlphaFoldDB" id="A0A3N0B491"/>
<dbReference type="Proteomes" id="UP000269591">
    <property type="component" value="Unassembled WGS sequence"/>
</dbReference>
<evidence type="ECO:0000256" key="7">
    <source>
        <dbReference type="SAM" id="MobiDB-lite"/>
    </source>
</evidence>
<dbReference type="Gene3D" id="2.40.10.350">
    <property type="entry name" value="Rod shape-determining protein MreC, domain 2"/>
    <property type="match status" value="1"/>
</dbReference>
<dbReference type="NCBIfam" id="TIGR00219">
    <property type="entry name" value="mreC"/>
    <property type="match status" value="1"/>
</dbReference>
<dbReference type="InterPro" id="IPR042175">
    <property type="entry name" value="Cell/Rod_MreC_2"/>
</dbReference>
<dbReference type="PANTHER" id="PTHR34138">
    <property type="entry name" value="CELL SHAPE-DETERMINING PROTEIN MREC"/>
    <property type="match status" value="1"/>
</dbReference>
<proteinExistence type="inferred from homology"/>
<feature type="coiled-coil region" evidence="6">
    <location>
        <begin position="88"/>
        <end position="125"/>
    </location>
</feature>
<evidence type="ECO:0000256" key="1">
    <source>
        <dbReference type="ARBA" id="ARBA00009369"/>
    </source>
</evidence>
<sequence>MPIINKHSTAKKKAAPLSGTALVIVLLVVSVALATVYAREGQDGPLHRVQSIAGMVTAPLQLAGAGVAYAADGAGDAVENATVSDSSYTALQQENAQLRDQLVQMEELRQENERLTALLDIQSQYQISGATGRVIGTGSDAYSREITVNVGSNSGVEPGQAVVGPSGLVGQVTEVSPLTCRVRLITDPQSGVSAYLQSSRDECVVKGAVDGLLYLEYLDDSVQVEVGDVVVTSGMGGSYPAGITIGTVTNVVNQAGTSDRTIIVSPLSTVSALEEVTVVFSSSSEGSDSQSGSQDAGDSGDTNADASSTDGEGSVDESGEGE</sequence>
<accession>A0A3N0B491</accession>
<feature type="compositionally biased region" description="Low complexity" evidence="7">
    <location>
        <begin position="281"/>
        <end position="312"/>
    </location>
</feature>
<comment type="function">
    <text evidence="5">Involved in formation and maintenance of cell shape.</text>
</comment>
<dbReference type="InterPro" id="IPR055342">
    <property type="entry name" value="MreC_beta-barrel_core"/>
</dbReference>
<evidence type="ECO:0000313" key="10">
    <source>
        <dbReference type="Proteomes" id="UP000269591"/>
    </source>
</evidence>
<dbReference type="GO" id="GO:0005886">
    <property type="term" value="C:plasma membrane"/>
    <property type="evidence" value="ECO:0007669"/>
    <property type="project" value="TreeGrafter"/>
</dbReference>
<name>A0A3N0B491_9ACTN</name>
<dbReference type="GO" id="GO:0008360">
    <property type="term" value="P:regulation of cell shape"/>
    <property type="evidence" value="ECO:0007669"/>
    <property type="project" value="UniProtKB-KW"/>
</dbReference>
<gene>
    <name evidence="9" type="primary">mreC</name>
    <name evidence="9" type="ORF">DMP06_02240</name>
</gene>
<evidence type="ECO:0000259" key="8">
    <source>
        <dbReference type="Pfam" id="PF04085"/>
    </source>
</evidence>
<dbReference type="InterPro" id="IPR042177">
    <property type="entry name" value="Cell/Rod_1"/>
</dbReference>
<reference evidence="10" key="1">
    <citation type="submission" date="2018-05" db="EMBL/GenBank/DDBJ databases">
        <title>Genome Sequencing of selected type strains of the family Eggerthellaceae.</title>
        <authorList>
            <person name="Danylec N."/>
            <person name="Stoll D.A."/>
            <person name="Doetsch A."/>
            <person name="Huch M."/>
        </authorList>
    </citation>
    <scope>NUCLEOTIDE SEQUENCE [LARGE SCALE GENOMIC DNA]</scope>
    <source>
        <strain evidence="10">DSM 24851</strain>
    </source>
</reference>
<comment type="similarity">
    <text evidence="1 5">Belongs to the MreC family.</text>
</comment>
<evidence type="ECO:0000256" key="2">
    <source>
        <dbReference type="ARBA" id="ARBA00013855"/>
    </source>
</evidence>
<dbReference type="InterPro" id="IPR007221">
    <property type="entry name" value="MreC"/>
</dbReference>
<feature type="domain" description="Rod shape-determining protein MreC beta-barrel core" evidence="8">
    <location>
        <begin position="134"/>
        <end position="279"/>
    </location>
</feature>
<dbReference type="OrthoDB" id="9808025at2"/>
<keyword evidence="10" id="KW-1185">Reference proteome</keyword>
<dbReference type="RefSeq" id="WP_123208124.1">
    <property type="nucleotide sequence ID" value="NZ_JBHTHO010000031.1"/>
</dbReference>
<protein>
    <recommendedName>
        <fullName evidence="2 5">Cell shape-determining protein MreC</fullName>
    </recommendedName>
    <alternativeName>
        <fullName evidence="4 5">Cell shape protein MreC</fullName>
    </alternativeName>
</protein>
<dbReference type="Pfam" id="PF04085">
    <property type="entry name" value="MreC"/>
    <property type="match status" value="1"/>
</dbReference>
<organism evidence="9 10">
    <name type="scientific">Slackia equolifaciens</name>
    <dbReference type="NCBI Taxonomy" id="498718"/>
    <lineage>
        <taxon>Bacteria</taxon>
        <taxon>Bacillati</taxon>
        <taxon>Actinomycetota</taxon>
        <taxon>Coriobacteriia</taxon>
        <taxon>Eggerthellales</taxon>
        <taxon>Eggerthellaceae</taxon>
        <taxon>Slackia</taxon>
    </lineage>
</organism>
<dbReference type="PIRSF" id="PIRSF038471">
    <property type="entry name" value="MreC"/>
    <property type="match status" value="1"/>
</dbReference>
<evidence type="ECO:0000256" key="6">
    <source>
        <dbReference type="SAM" id="Coils"/>
    </source>
</evidence>
<dbReference type="Gene3D" id="2.40.10.340">
    <property type="entry name" value="Rod shape-determining protein MreC, domain 1"/>
    <property type="match status" value="1"/>
</dbReference>
<dbReference type="PANTHER" id="PTHR34138:SF1">
    <property type="entry name" value="CELL SHAPE-DETERMINING PROTEIN MREC"/>
    <property type="match status" value="1"/>
</dbReference>
<dbReference type="EMBL" id="QIBX01000002">
    <property type="protein sequence ID" value="RNL41426.1"/>
    <property type="molecule type" value="Genomic_DNA"/>
</dbReference>
<evidence type="ECO:0000313" key="9">
    <source>
        <dbReference type="EMBL" id="RNL41426.1"/>
    </source>
</evidence>
<comment type="caution">
    <text evidence="9">The sequence shown here is derived from an EMBL/GenBank/DDBJ whole genome shotgun (WGS) entry which is preliminary data.</text>
</comment>
<feature type="compositionally biased region" description="Acidic residues" evidence="7">
    <location>
        <begin position="313"/>
        <end position="322"/>
    </location>
</feature>
<keyword evidence="3 5" id="KW-0133">Cell shape</keyword>
<feature type="region of interest" description="Disordered" evidence="7">
    <location>
        <begin position="281"/>
        <end position="322"/>
    </location>
</feature>
<evidence type="ECO:0000256" key="5">
    <source>
        <dbReference type="PIRNR" id="PIRNR038471"/>
    </source>
</evidence>
<keyword evidence="6" id="KW-0175">Coiled coil</keyword>
<evidence type="ECO:0000256" key="3">
    <source>
        <dbReference type="ARBA" id="ARBA00022960"/>
    </source>
</evidence>
<evidence type="ECO:0000256" key="4">
    <source>
        <dbReference type="ARBA" id="ARBA00032089"/>
    </source>
</evidence>